<dbReference type="InterPro" id="IPR043504">
    <property type="entry name" value="Peptidase_S1_PA_chymotrypsin"/>
</dbReference>
<keyword evidence="6" id="KW-0645">Protease</keyword>
<evidence type="ECO:0000313" key="7">
    <source>
        <dbReference type="Proteomes" id="UP001596122"/>
    </source>
</evidence>
<keyword evidence="3 5" id="KW-1133">Transmembrane helix</keyword>
<feature type="transmembrane region" description="Helical" evidence="5">
    <location>
        <begin position="102"/>
        <end position="123"/>
    </location>
</feature>
<feature type="transmembrane region" description="Helical" evidence="5">
    <location>
        <begin position="6"/>
        <end position="24"/>
    </location>
</feature>
<reference evidence="7" key="1">
    <citation type="journal article" date="2019" name="Int. J. Syst. Evol. Microbiol.">
        <title>The Global Catalogue of Microorganisms (GCM) 10K type strain sequencing project: providing services to taxonomists for standard genome sequencing and annotation.</title>
        <authorList>
            <consortium name="The Broad Institute Genomics Platform"/>
            <consortium name="The Broad Institute Genome Sequencing Center for Infectious Disease"/>
            <person name="Wu L."/>
            <person name="Ma J."/>
        </authorList>
    </citation>
    <scope>NUCLEOTIDE SEQUENCE [LARGE SCALE GENOMIC DNA]</scope>
    <source>
        <strain evidence="7">CCUG 43114</strain>
    </source>
</reference>
<keyword evidence="4 5" id="KW-0472">Membrane</keyword>
<evidence type="ECO:0000256" key="5">
    <source>
        <dbReference type="SAM" id="Phobius"/>
    </source>
</evidence>
<dbReference type="InterPro" id="IPR009003">
    <property type="entry name" value="Peptidase_S1_PA"/>
</dbReference>
<dbReference type="Gene3D" id="2.40.10.10">
    <property type="entry name" value="Trypsin-like serine proteases"/>
    <property type="match status" value="2"/>
</dbReference>
<keyword evidence="7" id="KW-1185">Reference proteome</keyword>
<dbReference type="GO" id="GO:0008233">
    <property type="term" value="F:peptidase activity"/>
    <property type="evidence" value="ECO:0007669"/>
    <property type="project" value="UniProtKB-KW"/>
</dbReference>
<comment type="caution">
    <text evidence="6">The sequence shown here is derived from an EMBL/GenBank/DDBJ whole genome shotgun (WGS) entry which is preliminary data.</text>
</comment>
<proteinExistence type="predicted"/>
<dbReference type="PANTHER" id="PTHR43019">
    <property type="entry name" value="SERINE ENDOPROTEASE DEGS"/>
    <property type="match status" value="1"/>
</dbReference>
<evidence type="ECO:0000256" key="1">
    <source>
        <dbReference type="ARBA" id="ARBA00004141"/>
    </source>
</evidence>
<evidence type="ECO:0000256" key="2">
    <source>
        <dbReference type="ARBA" id="ARBA00022692"/>
    </source>
</evidence>
<dbReference type="Pfam" id="PF02674">
    <property type="entry name" value="Colicin_V"/>
    <property type="match status" value="1"/>
</dbReference>
<feature type="transmembrane region" description="Helical" evidence="5">
    <location>
        <begin position="66"/>
        <end position="90"/>
    </location>
</feature>
<dbReference type="PRINTS" id="PR00834">
    <property type="entry name" value="PROTEASES2C"/>
</dbReference>
<keyword evidence="2 5" id="KW-0812">Transmembrane</keyword>
<comment type="subcellular location">
    <subcellularLocation>
        <location evidence="1">Membrane</location>
        <topology evidence="1">Multi-pass membrane protein</topology>
    </subcellularLocation>
</comment>
<dbReference type="InterPro" id="IPR001940">
    <property type="entry name" value="Peptidase_S1C"/>
</dbReference>
<evidence type="ECO:0000256" key="3">
    <source>
        <dbReference type="ARBA" id="ARBA00022989"/>
    </source>
</evidence>
<dbReference type="PANTHER" id="PTHR43019:SF23">
    <property type="entry name" value="PROTEASE DO-LIKE 5, CHLOROPLASTIC"/>
    <property type="match status" value="1"/>
</dbReference>
<keyword evidence="6" id="KW-0378">Hydrolase</keyword>
<dbReference type="EC" id="3.4.21.-" evidence="6"/>
<dbReference type="InterPro" id="IPR003825">
    <property type="entry name" value="Colicin-V_CvpA"/>
</dbReference>
<dbReference type="NCBIfam" id="NF033740">
    <property type="entry name" value="MarP_fam_protase"/>
    <property type="match status" value="1"/>
</dbReference>
<dbReference type="Pfam" id="PF13365">
    <property type="entry name" value="Trypsin_2"/>
    <property type="match status" value="1"/>
</dbReference>
<protein>
    <submittedName>
        <fullName evidence="6">MarP family serine protease</fullName>
        <ecNumber evidence="6">3.4.21.-</ecNumber>
    </submittedName>
</protein>
<dbReference type="EMBL" id="JBHSLD010000014">
    <property type="protein sequence ID" value="MFC5381938.1"/>
    <property type="molecule type" value="Genomic_DNA"/>
</dbReference>
<gene>
    <name evidence="6" type="ORF">ACFPJ6_14240</name>
</gene>
<dbReference type="InterPro" id="IPR047680">
    <property type="entry name" value="MarP-like"/>
</dbReference>
<accession>A0ABW0GPP4</accession>
<evidence type="ECO:0000256" key="4">
    <source>
        <dbReference type="ARBA" id="ARBA00023136"/>
    </source>
</evidence>
<dbReference type="Proteomes" id="UP001596122">
    <property type="component" value="Unassembled WGS sequence"/>
</dbReference>
<organism evidence="6 7">
    <name type="scientific">Aquipuribacter nitratireducens</name>
    <dbReference type="NCBI Taxonomy" id="650104"/>
    <lineage>
        <taxon>Bacteria</taxon>
        <taxon>Bacillati</taxon>
        <taxon>Actinomycetota</taxon>
        <taxon>Actinomycetes</taxon>
        <taxon>Micrococcales</taxon>
        <taxon>Intrasporangiaceae</taxon>
        <taxon>Aquipuribacter</taxon>
    </lineage>
</organism>
<feature type="transmembrane region" description="Helical" evidence="5">
    <location>
        <begin position="31"/>
        <end position="51"/>
    </location>
</feature>
<dbReference type="RefSeq" id="WP_340270047.1">
    <property type="nucleotide sequence ID" value="NZ_JBBEOG010000005.1"/>
</dbReference>
<name>A0ABW0GPP4_9MICO</name>
<sequence length="404" mass="40163">MSGISPSVVLDVLLVVLLVGYAGAGFRQGLVVGLGSLVGFVGGVLLGAWFLPGLLPGLPPGATRSLVLLGGAVLLGVVGQVLLASLAGLLRGAVTWRPARAVDAATGLVAAVVAASAVVWLVAGAVRVSPFPTLSGAVAGSRVVSALDTAVEALVPDRVGGAIEAYYDEVSGELFPRVFAGEVVEPLLPVDPPDAAVLQDPGVARAAAGVVRITGIADECRRGQEGSGFVWASERVVTNAHVVAGVDEPRVQVGGTGEALPASVVAFDPERDLAVLAVPGLQARPLPVGEPLGRGDDAVVAGFPLNGPYVIGAGRVRDVVTAVGEDIYGEPGVEREVYSLAAQVRPGNSGGPVLDPTGAVVGVVFARSLQDAGTGYAVTLAEAGPVLDGAGSSEQVDTGGCVAG</sequence>
<dbReference type="GO" id="GO:0006508">
    <property type="term" value="P:proteolysis"/>
    <property type="evidence" value="ECO:0007669"/>
    <property type="project" value="UniProtKB-KW"/>
</dbReference>
<evidence type="ECO:0000313" key="6">
    <source>
        <dbReference type="EMBL" id="MFC5381938.1"/>
    </source>
</evidence>
<dbReference type="SUPFAM" id="SSF50494">
    <property type="entry name" value="Trypsin-like serine proteases"/>
    <property type="match status" value="1"/>
</dbReference>